<proteinExistence type="predicted"/>
<feature type="signal peptide" evidence="3">
    <location>
        <begin position="1"/>
        <end position="26"/>
    </location>
</feature>
<organism evidence="5 6">
    <name type="scientific">Globodera rostochiensis</name>
    <name type="common">Golden nematode worm</name>
    <name type="synonym">Heterodera rostochiensis</name>
    <dbReference type="NCBI Taxonomy" id="31243"/>
    <lineage>
        <taxon>Eukaryota</taxon>
        <taxon>Metazoa</taxon>
        <taxon>Ecdysozoa</taxon>
        <taxon>Nematoda</taxon>
        <taxon>Chromadorea</taxon>
        <taxon>Rhabditida</taxon>
        <taxon>Tylenchina</taxon>
        <taxon>Tylenchomorpha</taxon>
        <taxon>Tylenchoidea</taxon>
        <taxon>Heteroderidae</taxon>
        <taxon>Heteroderinae</taxon>
        <taxon>Globodera</taxon>
    </lineage>
</organism>
<name>A0A914HXM2_GLORO</name>
<dbReference type="Gene3D" id="2.60.120.290">
    <property type="entry name" value="Spermadhesin, CUB domain"/>
    <property type="match status" value="2"/>
</dbReference>
<protein>
    <submittedName>
        <fullName evidence="6">CUB domain-containing protein</fullName>
    </submittedName>
</protein>
<feature type="chain" id="PRO_5037770835" evidence="3">
    <location>
        <begin position="27"/>
        <end position="415"/>
    </location>
</feature>
<keyword evidence="5" id="KW-1185">Reference proteome</keyword>
<accession>A0A914HXM2</accession>
<dbReference type="SUPFAM" id="SSF49854">
    <property type="entry name" value="Spermadhesin, CUB domain"/>
    <property type="match status" value="2"/>
</dbReference>
<evidence type="ECO:0000256" key="3">
    <source>
        <dbReference type="SAM" id="SignalP"/>
    </source>
</evidence>
<dbReference type="PROSITE" id="PS01180">
    <property type="entry name" value="CUB"/>
    <property type="match status" value="1"/>
</dbReference>
<dbReference type="PANTHER" id="PTHR47537:SF2">
    <property type="entry name" value="CUBILIN"/>
    <property type="match status" value="1"/>
</dbReference>
<evidence type="ECO:0000313" key="6">
    <source>
        <dbReference type="WBParaSite" id="Gr19_v10_g4975.t1"/>
    </source>
</evidence>
<keyword evidence="3" id="KW-0732">Signal</keyword>
<evidence type="ECO:0000256" key="1">
    <source>
        <dbReference type="ARBA" id="ARBA00023157"/>
    </source>
</evidence>
<evidence type="ECO:0000256" key="2">
    <source>
        <dbReference type="PROSITE-ProRule" id="PRU00059"/>
    </source>
</evidence>
<dbReference type="InterPro" id="IPR035914">
    <property type="entry name" value="Sperma_CUB_dom_sf"/>
</dbReference>
<dbReference type="GO" id="GO:0005886">
    <property type="term" value="C:plasma membrane"/>
    <property type="evidence" value="ECO:0007669"/>
    <property type="project" value="TreeGrafter"/>
</dbReference>
<keyword evidence="1" id="KW-1015">Disulfide bond</keyword>
<evidence type="ECO:0000313" key="5">
    <source>
        <dbReference type="Proteomes" id="UP000887572"/>
    </source>
</evidence>
<sequence length="415" mass="47353">MPSFGKALGDVCQWLILEMLLNFCFAQQQKGCPVRMFSNRLLSAKGPEETSNGLFRHFDAGQSGTTETPWPNNSALLFSAHYEPDAENSLMANFKCQFIFVGAPDERVQIIFHYFRLKQQFPLDSRRRQNMTIRCEESDHLSAHVLLADRMSKIHDFCGDELPAQLMSAKNVLTLTYVLKSALITPNPRQNHRLWVEEGGHREGDEAEDEAEHFGWIAEYRFIGDFGAQPPEAISPIGDGSKCSFTFNGTITTTGNVWSPNYPGFYPRNVDCQYVFVGRAGQKVYITFEYFDVEGFGHCEESTQSDFVLFSNYQTRDRTNRRFCGHLKPKGAVQSESNYFRMHFHTNGIFDGTGFFARYQFLNEKPLKNRVKLAPSSGGAKREGNYSKNNAIIILVAVVSFIGRQFYEIHFNKYL</sequence>
<dbReference type="SMART" id="SM00042">
    <property type="entry name" value="CUB"/>
    <property type="match status" value="1"/>
</dbReference>
<dbReference type="Proteomes" id="UP000887572">
    <property type="component" value="Unplaced"/>
</dbReference>
<dbReference type="FunFam" id="2.60.120.290:FF:000058">
    <property type="entry name" value="CUB domaincontaining protein"/>
    <property type="match status" value="1"/>
</dbReference>
<reference evidence="6" key="1">
    <citation type="submission" date="2022-11" db="UniProtKB">
        <authorList>
            <consortium name="WormBaseParasite"/>
        </authorList>
    </citation>
    <scope>IDENTIFICATION</scope>
</reference>
<dbReference type="InterPro" id="IPR053207">
    <property type="entry name" value="Non-NMDA_GluR_Accessory"/>
</dbReference>
<dbReference type="InterPro" id="IPR000859">
    <property type="entry name" value="CUB_dom"/>
</dbReference>
<evidence type="ECO:0000259" key="4">
    <source>
        <dbReference type="PROSITE" id="PS01180"/>
    </source>
</evidence>
<dbReference type="PANTHER" id="PTHR47537">
    <property type="entry name" value="CUBILIN"/>
    <property type="match status" value="1"/>
</dbReference>
<dbReference type="AlphaFoldDB" id="A0A914HXM2"/>
<comment type="caution">
    <text evidence="2">Lacks conserved residue(s) required for the propagation of feature annotation.</text>
</comment>
<dbReference type="CDD" id="cd00041">
    <property type="entry name" value="CUB"/>
    <property type="match status" value="1"/>
</dbReference>
<feature type="domain" description="CUB" evidence="4">
    <location>
        <begin position="243"/>
        <end position="362"/>
    </location>
</feature>
<dbReference type="Pfam" id="PF00431">
    <property type="entry name" value="CUB"/>
    <property type="match status" value="1"/>
</dbReference>
<dbReference type="WBParaSite" id="Gr19_v10_g4975.t1">
    <property type="protein sequence ID" value="Gr19_v10_g4975.t1"/>
    <property type="gene ID" value="Gr19_v10_g4975"/>
</dbReference>